<dbReference type="KEGG" id="qsa:O6P43_015287"/>
<dbReference type="AlphaFoldDB" id="A0AAD7LWM9"/>
<evidence type="ECO:0000313" key="4">
    <source>
        <dbReference type="Proteomes" id="UP001163823"/>
    </source>
</evidence>
<feature type="transmembrane region" description="Helical" evidence="2">
    <location>
        <begin position="305"/>
        <end position="326"/>
    </location>
</feature>
<sequence length="347" mass="38885">MPTFTAISLDRLLEPKVSKSVDKSFPFPKPVTKSNSGRSNGTFSSERKIGRPQIKPALYATPEPTPLPDSPTSFSPSPYIVNHKRRGPRLLKSYSKKDVSPKKNTSVEDELHVNSSGLIRDKDLLKSIAVTAQRDGENDDFCNPQELMNDKGSADGEDSFVLESSMNLSAPAVEFFDAWEELPSDGGKQLSICDVEAELREMRLSLLMEIEKKTQAEEAITNMQNQWETIRKQLSVVGLTLPADLNCISQNGLGDYDPAEELCQQFYIARFHYYETVNHEMFQRNQETLEIARNKRQRRERRQRWVWGCIASAITLGTTVLALSYISTGIGSTSAHHPVASHSDSSK</sequence>
<keyword evidence="2" id="KW-0472">Membrane</keyword>
<keyword evidence="4" id="KW-1185">Reference proteome</keyword>
<dbReference type="PANTHER" id="PTHR35490:SF2">
    <property type="entry name" value="BACTERIOPHAGE N4 ADSORPTION B PROTEIN"/>
    <property type="match status" value="1"/>
</dbReference>
<proteinExistence type="predicted"/>
<keyword evidence="2" id="KW-0812">Transmembrane</keyword>
<keyword evidence="2" id="KW-1133">Transmembrane helix</keyword>
<dbReference type="Proteomes" id="UP001163823">
    <property type="component" value="Chromosome 6"/>
</dbReference>
<reference evidence="3" key="1">
    <citation type="journal article" date="2023" name="Science">
        <title>Elucidation of the pathway for biosynthesis of saponin adjuvants from the soapbark tree.</title>
        <authorList>
            <person name="Reed J."/>
            <person name="Orme A."/>
            <person name="El-Demerdash A."/>
            <person name="Owen C."/>
            <person name="Martin L.B.B."/>
            <person name="Misra R.C."/>
            <person name="Kikuchi S."/>
            <person name="Rejzek M."/>
            <person name="Martin A.C."/>
            <person name="Harkess A."/>
            <person name="Leebens-Mack J."/>
            <person name="Louveau T."/>
            <person name="Stephenson M.J."/>
            <person name="Osbourn A."/>
        </authorList>
    </citation>
    <scope>NUCLEOTIDE SEQUENCE</scope>
    <source>
        <strain evidence="3">S10</strain>
    </source>
</reference>
<evidence type="ECO:0000256" key="2">
    <source>
        <dbReference type="SAM" id="Phobius"/>
    </source>
</evidence>
<dbReference type="PANTHER" id="PTHR35490">
    <property type="entry name" value="BACTERIOPHAGE N4 ADSORPTION B PROTEIN"/>
    <property type="match status" value="1"/>
</dbReference>
<organism evidence="3 4">
    <name type="scientific">Quillaja saponaria</name>
    <name type="common">Soap bark tree</name>
    <dbReference type="NCBI Taxonomy" id="32244"/>
    <lineage>
        <taxon>Eukaryota</taxon>
        <taxon>Viridiplantae</taxon>
        <taxon>Streptophyta</taxon>
        <taxon>Embryophyta</taxon>
        <taxon>Tracheophyta</taxon>
        <taxon>Spermatophyta</taxon>
        <taxon>Magnoliopsida</taxon>
        <taxon>eudicotyledons</taxon>
        <taxon>Gunneridae</taxon>
        <taxon>Pentapetalae</taxon>
        <taxon>rosids</taxon>
        <taxon>fabids</taxon>
        <taxon>Fabales</taxon>
        <taxon>Quillajaceae</taxon>
        <taxon>Quillaja</taxon>
    </lineage>
</organism>
<accession>A0AAD7LWM9</accession>
<name>A0AAD7LWM9_QUISA</name>
<protein>
    <submittedName>
        <fullName evidence="3">Uncharacterized protein</fullName>
    </submittedName>
</protein>
<evidence type="ECO:0000313" key="3">
    <source>
        <dbReference type="EMBL" id="KAJ7965690.1"/>
    </source>
</evidence>
<feature type="region of interest" description="Disordered" evidence="1">
    <location>
        <begin position="19"/>
        <end position="86"/>
    </location>
</feature>
<gene>
    <name evidence="3" type="ORF">O6P43_015287</name>
</gene>
<evidence type="ECO:0000256" key="1">
    <source>
        <dbReference type="SAM" id="MobiDB-lite"/>
    </source>
</evidence>
<dbReference type="EMBL" id="JARAOO010000006">
    <property type="protein sequence ID" value="KAJ7965690.1"/>
    <property type="molecule type" value="Genomic_DNA"/>
</dbReference>
<comment type="caution">
    <text evidence="3">The sequence shown here is derived from an EMBL/GenBank/DDBJ whole genome shotgun (WGS) entry which is preliminary data.</text>
</comment>
<feature type="compositionally biased region" description="Polar residues" evidence="1">
    <location>
        <begin position="32"/>
        <end position="44"/>
    </location>
</feature>